<dbReference type="Gene3D" id="3.40.50.300">
    <property type="entry name" value="P-loop containing nucleotide triphosphate hydrolases"/>
    <property type="match status" value="3"/>
</dbReference>
<dbReference type="SUPFAM" id="SSF81923">
    <property type="entry name" value="Double Clp-N motif"/>
    <property type="match status" value="1"/>
</dbReference>
<feature type="coiled-coil region" evidence="7">
    <location>
        <begin position="57"/>
        <end position="84"/>
    </location>
</feature>
<dbReference type="Gene3D" id="1.10.1780.10">
    <property type="entry name" value="Clp, N-terminal domain"/>
    <property type="match status" value="1"/>
</dbReference>
<dbReference type="Pfam" id="PF00004">
    <property type="entry name" value="AAA"/>
    <property type="match status" value="1"/>
</dbReference>
<dbReference type="NCBIfam" id="TIGR03345">
    <property type="entry name" value="VI_ClpV1"/>
    <property type="match status" value="1"/>
</dbReference>
<dbReference type="Pfam" id="PF17871">
    <property type="entry name" value="AAA_lid_9"/>
    <property type="match status" value="1"/>
</dbReference>
<evidence type="ECO:0000259" key="8">
    <source>
        <dbReference type="PROSITE" id="PS51903"/>
    </source>
</evidence>
<dbReference type="InterPro" id="IPR017729">
    <property type="entry name" value="ATPase_T6SS_ClpV1"/>
</dbReference>
<feature type="domain" description="Clp R" evidence="8">
    <location>
        <begin position="10"/>
        <end position="158"/>
    </location>
</feature>
<dbReference type="STRING" id="1903952.BIT28_10475"/>
<dbReference type="SUPFAM" id="SSF52540">
    <property type="entry name" value="P-loop containing nucleoside triphosphate hydrolases"/>
    <property type="match status" value="2"/>
</dbReference>
<accession>A0A1Q9G6Q3</accession>
<dbReference type="OrthoDB" id="9803641at2"/>
<dbReference type="GO" id="GO:0016887">
    <property type="term" value="F:ATP hydrolysis activity"/>
    <property type="evidence" value="ECO:0007669"/>
    <property type="project" value="InterPro"/>
</dbReference>
<keyword evidence="3" id="KW-0547">Nucleotide-binding</keyword>
<keyword evidence="4" id="KW-0067">ATP-binding</keyword>
<evidence type="ECO:0000256" key="2">
    <source>
        <dbReference type="ARBA" id="ARBA00022737"/>
    </source>
</evidence>
<dbReference type="InterPro" id="IPR027417">
    <property type="entry name" value="P-loop_NTPase"/>
</dbReference>
<protein>
    <submittedName>
        <fullName evidence="9">ClpV1 family T6SS ATPase</fullName>
    </submittedName>
</protein>
<organism evidence="9 10">
    <name type="scientific">Photobacterium proteolyticum</name>
    <dbReference type="NCBI Taxonomy" id="1903952"/>
    <lineage>
        <taxon>Bacteria</taxon>
        <taxon>Pseudomonadati</taxon>
        <taxon>Pseudomonadota</taxon>
        <taxon>Gammaproteobacteria</taxon>
        <taxon>Vibrionales</taxon>
        <taxon>Vibrionaceae</taxon>
        <taxon>Photobacterium</taxon>
    </lineage>
</organism>
<dbReference type="GO" id="GO:0034605">
    <property type="term" value="P:cellular response to heat"/>
    <property type="evidence" value="ECO:0007669"/>
    <property type="project" value="TreeGrafter"/>
</dbReference>
<dbReference type="PRINTS" id="PR00300">
    <property type="entry name" value="CLPPROTEASEA"/>
</dbReference>
<evidence type="ECO:0000313" key="9">
    <source>
        <dbReference type="EMBL" id="OLQ69961.1"/>
    </source>
</evidence>
<evidence type="ECO:0000256" key="3">
    <source>
        <dbReference type="ARBA" id="ARBA00022741"/>
    </source>
</evidence>
<dbReference type="EMBL" id="MJIL01000099">
    <property type="protein sequence ID" value="OLQ69961.1"/>
    <property type="molecule type" value="Genomic_DNA"/>
</dbReference>
<dbReference type="CDD" id="cd00009">
    <property type="entry name" value="AAA"/>
    <property type="match status" value="1"/>
</dbReference>
<evidence type="ECO:0000313" key="10">
    <source>
        <dbReference type="Proteomes" id="UP000186905"/>
    </source>
</evidence>
<dbReference type="InterPro" id="IPR003959">
    <property type="entry name" value="ATPase_AAA_core"/>
</dbReference>
<dbReference type="SMART" id="SM00382">
    <property type="entry name" value="AAA"/>
    <property type="match status" value="2"/>
</dbReference>
<comment type="caution">
    <text evidence="9">The sequence shown here is derived from an EMBL/GenBank/DDBJ whole genome shotgun (WGS) entry which is preliminary data.</text>
</comment>
<dbReference type="InterPro" id="IPR019489">
    <property type="entry name" value="Clp_ATPase_C"/>
</dbReference>
<dbReference type="CDD" id="cd19499">
    <property type="entry name" value="RecA-like_ClpB_Hsp104-like"/>
    <property type="match status" value="1"/>
</dbReference>
<dbReference type="InterPro" id="IPR004176">
    <property type="entry name" value="Clp_R_N"/>
</dbReference>
<dbReference type="Pfam" id="PF07724">
    <property type="entry name" value="AAA_2"/>
    <property type="match status" value="1"/>
</dbReference>
<dbReference type="AlphaFoldDB" id="A0A1Q9G6Q3"/>
<keyword evidence="5" id="KW-0143">Chaperone</keyword>
<dbReference type="InterPro" id="IPR050130">
    <property type="entry name" value="ClpA_ClpB"/>
</dbReference>
<dbReference type="GO" id="GO:0005737">
    <property type="term" value="C:cytoplasm"/>
    <property type="evidence" value="ECO:0007669"/>
    <property type="project" value="TreeGrafter"/>
</dbReference>
<reference evidence="9 10" key="1">
    <citation type="submission" date="2016-09" db="EMBL/GenBank/DDBJ databases">
        <title>Photobacterium proteolyticum sp. nov. a protease producing bacterium isolated from ocean sediments of Laizhou Bay.</title>
        <authorList>
            <person name="Li Y."/>
        </authorList>
    </citation>
    <scope>NUCLEOTIDE SEQUENCE [LARGE SCALE GENOMIC DNA]</scope>
    <source>
        <strain evidence="9 10">13-12</strain>
    </source>
</reference>
<dbReference type="InterPro" id="IPR018368">
    <property type="entry name" value="ClpA/B_CS1"/>
</dbReference>
<dbReference type="PROSITE" id="PS00870">
    <property type="entry name" value="CLPAB_1"/>
    <property type="match status" value="1"/>
</dbReference>
<evidence type="ECO:0000256" key="6">
    <source>
        <dbReference type="PROSITE-ProRule" id="PRU01251"/>
    </source>
</evidence>
<dbReference type="PANTHER" id="PTHR11638">
    <property type="entry name" value="ATP-DEPENDENT CLP PROTEASE"/>
    <property type="match status" value="1"/>
</dbReference>
<dbReference type="Pfam" id="PF02861">
    <property type="entry name" value="Clp_N"/>
    <property type="match status" value="1"/>
</dbReference>
<dbReference type="InterPro" id="IPR041546">
    <property type="entry name" value="ClpA/ClpB_AAA_lid"/>
</dbReference>
<dbReference type="FunFam" id="3.40.50.300:FF:000010">
    <property type="entry name" value="Chaperone clpB 1, putative"/>
    <property type="match status" value="1"/>
</dbReference>
<dbReference type="RefSeq" id="WP_075767961.1">
    <property type="nucleotide sequence ID" value="NZ_MJIL01000099.1"/>
</dbReference>
<dbReference type="PANTHER" id="PTHR11638:SF184">
    <property type="entry name" value="ATPASE WITH CHAPERONE ACTIVITY"/>
    <property type="match status" value="1"/>
</dbReference>
<dbReference type="Pfam" id="PF10431">
    <property type="entry name" value="ClpB_D2-small"/>
    <property type="match status" value="1"/>
</dbReference>
<dbReference type="SMART" id="SM01086">
    <property type="entry name" value="ClpB_D2-small"/>
    <property type="match status" value="1"/>
</dbReference>
<comment type="similarity">
    <text evidence="1">Belongs to the ClpA/ClpB family.</text>
</comment>
<dbReference type="InterPro" id="IPR001270">
    <property type="entry name" value="ClpA/B"/>
</dbReference>
<keyword evidence="2 6" id="KW-0677">Repeat</keyword>
<keyword evidence="7" id="KW-0175">Coiled coil</keyword>
<evidence type="ECO:0000256" key="4">
    <source>
        <dbReference type="ARBA" id="ARBA00022840"/>
    </source>
</evidence>
<gene>
    <name evidence="9" type="ORF">BIT28_10475</name>
</gene>
<evidence type="ECO:0000256" key="7">
    <source>
        <dbReference type="SAM" id="Coils"/>
    </source>
</evidence>
<dbReference type="PROSITE" id="PS51903">
    <property type="entry name" value="CLP_R"/>
    <property type="match status" value="1"/>
</dbReference>
<proteinExistence type="inferred from homology"/>
<dbReference type="InterPro" id="IPR036628">
    <property type="entry name" value="Clp_N_dom_sf"/>
</dbReference>
<dbReference type="InterPro" id="IPR003593">
    <property type="entry name" value="AAA+_ATPase"/>
</dbReference>
<feature type="coiled-coil region" evidence="7">
    <location>
        <begin position="433"/>
        <end position="484"/>
    </location>
</feature>
<keyword evidence="10" id="KW-1185">Reference proteome</keyword>
<dbReference type="GO" id="GO:0005524">
    <property type="term" value="F:ATP binding"/>
    <property type="evidence" value="ECO:0007669"/>
    <property type="project" value="UniProtKB-KW"/>
</dbReference>
<dbReference type="FunFam" id="3.40.50.300:FF:000025">
    <property type="entry name" value="ATP-dependent Clp protease subunit"/>
    <property type="match status" value="1"/>
</dbReference>
<evidence type="ECO:0000256" key="5">
    <source>
        <dbReference type="ARBA" id="ARBA00023186"/>
    </source>
</evidence>
<name>A0A1Q9G6Q3_9GAMM</name>
<sequence length="870" mass="95765">MSTMTLKSLVDKLAPNCKSLLESSAALCNSRSHFSVEIQHWLAVMVDEPNGDLSLIADQFGIEMAELKNELHQALEQFKTGNSNTPGLSPHLVALLRSAWLAATIEFDDHQIQSVHLVYALLKDETMGTLVVRGAGQLERIDPSELLFAWPTISEQGSPEQTATPGTVNSTQGNGTVNHQTLAQYTIDLTEQAKAGGIDPILGRDSEIRQMIDILTRRRQNNPILTGEAGVGKTAVVEGLAQRIVLGDVPESLINVSIRVLDLALLQAGAGVKGEFENRLKSIIKEVKQSPTPIILFIDEAHTLIGSGGQAGQNDAANLIKPALARGELRTIAATTWAEYKKYFEKDAALTRRFQVVKVEEPDEATAVVMLRGLLPVMEAHHNVTITDKALHAAVTLSNRYINGRQLPDKAVALLDTACARVAMSQVGTPGKVEDLDRQRQQLSDEMAVLAKEEITGDDHSARLESLRNRLVQVESQYNEMENQWRDESNLVQQAKAMSTKLVSASEAESLDLEKARLKEIKSVLGENSEPMVFLQVDEVLVAEVISDWTGIPLGRMQSDEIKTILSLNDRMKERVIGQDHALDLMGKVVQTARAQLSDERKPDGVFLLTGPSGVGKTESALALAEQVYGSEDNVTIINMSEFKEEHKVSLLVGSPPGYVGFGEGGILTEAVRRKPYSVVLLDEMEKAHPGVQDIFYQVFDKGTLKDGEGRDIDFKNTIIIMTSNIGTETTMALYEDEGTAPGPEGLKTAIYDEMMETFKPAFLGRVNIVPYVPLSTEVLEKIVHLQLERIGKRLNNNYSASFKYTVDVVNYLINRCYDPGFGARAILNNLQNILLPLISKITLERLSIKESINNIIVDIRDDTYDVKID</sequence>
<dbReference type="Proteomes" id="UP000186905">
    <property type="component" value="Unassembled WGS sequence"/>
</dbReference>
<dbReference type="Gene3D" id="1.10.8.60">
    <property type="match status" value="1"/>
</dbReference>
<evidence type="ECO:0000256" key="1">
    <source>
        <dbReference type="ARBA" id="ARBA00008675"/>
    </source>
</evidence>